<reference evidence="3" key="1">
    <citation type="journal article" date="2012" name="Science">
        <title>The Paleozoic origin of enzymatic lignin decomposition reconstructed from 31 fungal genomes.</title>
        <authorList>
            <person name="Floudas D."/>
            <person name="Binder M."/>
            <person name="Riley R."/>
            <person name="Barry K."/>
            <person name="Blanchette R.A."/>
            <person name="Henrissat B."/>
            <person name="Martinez A.T."/>
            <person name="Otillar R."/>
            <person name="Spatafora J.W."/>
            <person name="Yadav J.S."/>
            <person name="Aerts A."/>
            <person name="Benoit I."/>
            <person name="Boyd A."/>
            <person name="Carlson A."/>
            <person name="Copeland A."/>
            <person name="Coutinho P.M."/>
            <person name="de Vries R.P."/>
            <person name="Ferreira P."/>
            <person name="Findley K."/>
            <person name="Foster B."/>
            <person name="Gaskell J."/>
            <person name="Glotzer D."/>
            <person name="Gorecki P."/>
            <person name="Heitman J."/>
            <person name="Hesse C."/>
            <person name="Hori C."/>
            <person name="Igarashi K."/>
            <person name="Jurgens J.A."/>
            <person name="Kallen N."/>
            <person name="Kersten P."/>
            <person name="Kohler A."/>
            <person name="Kuees U."/>
            <person name="Kumar T.K.A."/>
            <person name="Kuo A."/>
            <person name="LaButti K."/>
            <person name="Larrondo L.F."/>
            <person name="Lindquist E."/>
            <person name="Ling A."/>
            <person name="Lombard V."/>
            <person name="Lucas S."/>
            <person name="Lundell T."/>
            <person name="Martin R."/>
            <person name="McLaughlin D.J."/>
            <person name="Morgenstern I."/>
            <person name="Morin E."/>
            <person name="Murat C."/>
            <person name="Nagy L.G."/>
            <person name="Nolan M."/>
            <person name="Ohm R.A."/>
            <person name="Patyshakuliyeva A."/>
            <person name="Rokas A."/>
            <person name="Ruiz-Duenas F.J."/>
            <person name="Sabat G."/>
            <person name="Salamov A."/>
            <person name="Samejima M."/>
            <person name="Schmutz J."/>
            <person name="Slot J.C."/>
            <person name="St John F."/>
            <person name="Stenlid J."/>
            <person name="Sun H."/>
            <person name="Sun S."/>
            <person name="Syed K."/>
            <person name="Tsang A."/>
            <person name="Wiebenga A."/>
            <person name="Young D."/>
            <person name="Pisabarro A."/>
            <person name="Eastwood D.C."/>
            <person name="Martin F."/>
            <person name="Cullen D."/>
            <person name="Grigoriev I.V."/>
            <person name="Hibbett D.S."/>
        </authorList>
    </citation>
    <scope>NUCLEOTIDE SEQUENCE [LARGE SCALE GENOMIC DNA]</scope>
    <source>
        <strain evidence="3">TFB10046</strain>
    </source>
</reference>
<feature type="compositionally biased region" description="Polar residues" evidence="1">
    <location>
        <begin position="70"/>
        <end position="87"/>
    </location>
</feature>
<feature type="compositionally biased region" description="Basic and acidic residues" evidence="1">
    <location>
        <begin position="297"/>
        <end position="323"/>
    </location>
</feature>
<dbReference type="AlphaFoldDB" id="J0WQG2"/>
<evidence type="ECO:0000313" key="3">
    <source>
        <dbReference type="Proteomes" id="UP000006514"/>
    </source>
</evidence>
<keyword evidence="3" id="KW-1185">Reference proteome</keyword>
<gene>
    <name evidence="2" type="ORF">AURDEDRAFT_131322</name>
</gene>
<feature type="region of interest" description="Disordered" evidence="1">
    <location>
        <begin position="202"/>
        <end position="226"/>
    </location>
</feature>
<dbReference type="Proteomes" id="UP000006514">
    <property type="component" value="Unassembled WGS sequence"/>
</dbReference>
<feature type="non-terminal residue" evidence="2">
    <location>
        <position position="359"/>
    </location>
</feature>
<feature type="region of interest" description="Disordered" evidence="1">
    <location>
        <begin position="149"/>
        <end position="185"/>
    </location>
</feature>
<sequence length="359" mass="39556">MYLFVPNIPLHNHPSSRFAVDGPRVALCTEARPACKFASEAFGLRWFLLSYHMEPECPPLNHPEPPDNPATNVPNKRSRPTSVSSLQQPVKPPKRAKQAQPKPRRPAAQPRLPTRILPKRSAKREEPEGYFTSAQAAVWEARRLEEKQKRDAAEERRKAKHAAATAGVTEGPATSDPGGEAFPPLGAAFDFRPVVQQASHTALHAPAQLPRPTTSGLRLPSASFPKAAGPRLTAAALPESHRQLSLQADSEHRTSTNSVHRHAVLDDTDAREREERLAVQAAAARAEEARALEAQRLADEQAARERDERLAAEDAATRAEQARALEAQRLADQQAAREREERLVAEEEAAARDLYDAQE</sequence>
<protein>
    <submittedName>
        <fullName evidence="2">Uncharacterized protein</fullName>
    </submittedName>
</protein>
<dbReference type="InParanoid" id="J0WQG2"/>
<feature type="compositionally biased region" description="Basic and acidic residues" evidence="1">
    <location>
        <begin position="335"/>
        <end position="359"/>
    </location>
</feature>
<dbReference type="EMBL" id="JH687996">
    <property type="protein sequence ID" value="EJD34123.1"/>
    <property type="molecule type" value="Genomic_DNA"/>
</dbReference>
<organism evidence="2 3">
    <name type="scientific">Auricularia subglabra (strain TFB-10046 / SS5)</name>
    <name type="common">White-rot fungus</name>
    <name type="synonym">Auricularia delicata (strain TFB10046)</name>
    <dbReference type="NCBI Taxonomy" id="717982"/>
    <lineage>
        <taxon>Eukaryota</taxon>
        <taxon>Fungi</taxon>
        <taxon>Dikarya</taxon>
        <taxon>Basidiomycota</taxon>
        <taxon>Agaricomycotina</taxon>
        <taxon>Agaricomycetes</taxon>
        <taxon>Auriculariales</taxon>
        <taxon>Auriculariaceae</taxon>
        <taxon>Auricularia</taxon>
    </lineage>
</organism>
<feature type="region of interest" description="Disordered" evidence="1">
    <location>
        <begin position="297"/>
        <end position="359"/>
    </location>
</feature>
<feature type="compositionally biased region" description="Basic residues" evidence="1">
    <location>
        <begin position="92"/>
        <end position="105"/>
    </location>
</feature>
<dbReference type="KEGG" id="adl:AURDEDRAFT_131322"/>
<accession>J0WQG2</accession>
<feature type="region of interest" description="Disordered" evidence="1">
    <location>
        <begin position="59"/>
        <end position="130"/>
    </location>
</feature>
<evidence type="ECO:0000256" key="1">
    <source>
        <dbReference type="SAM" id="MobiDB-lite"/>
    </source>
</evidence>
<feature type="region of interest" description="Disordered" evidence="1">
    <location>
        <begin position="238"/>
        <end position="270"/>
    </location>
</feature>
<name>J0WQG2_AURST</name>
<feature type="compositionally biased region" description="Low complexity" evidence="1">
    <location>
        <begin position="324"/>
        <end position="334"/>
    </location>
</feature>
<feature type="compositionally biased region" description="Pro residues" evidence="1">
    <location>
        <begin position="59"/>
        <end position="68"/>
    </location>
</feature>
<evidence type="ECO:0000313" key="2">
    <source>
        <dbReference type="EMBL" id="EJD34123.1"/>
    </source>
</evidence>
<proteinExistence type="predicted"/>